<evidence type="ECO:0000313" key="2">
    <source>
        <dbReference type="EMBL" id="MDG4944978.1"/>
    </source>
</evidence>
<organism evidence="2 3">
    <name type="scientific">Profundicola chukchiensis</name>
    <dbReference type="NCBI Taxonomy" id="2961959"/>
    <lineage>
        <taxon>Bacteria</taxon>
        <taxon>Pseudomonadati</taxon>
        <taxon>Bacteroidota</taxon>
        <taxon>Flavobacteriia</taxon>
        <taxon>Flavobacteriales</taxon>
        <taxon>Weeksellaceae</taxon>
        <taxon>Profundicola</taxon>
    </lineage>
</organism>
<name>A0A9X4MUB7_9FLAO</name>
<dbReference type="EMBL" id="JANCMU010000001">
    <property type="protein sequence ID" value="MDG4944978.1"/>
    <property type="molecule type" value="Genomic_DNA"/>
</dbReference>
<sequence length="48" mass="5670">MNKINLQDLEKEQLDKTKERQEAEARISKAVEDYVNPPNNKTWKGKKL</sequence>
<protein>
    <submittedName>
        <fullName evidence="2">Uncharacterized protein</fullName>
    </submittedName>
</protein>
<feature type="region of interest" description="Disordered" evidence="1">
    <location>
        <begin position="1"/>
        <end position="48"/>
    </location>
</feature>
<feature type="compositionally biased region" description="Basic and acidic residues" evidence="1">
    <location>
        <begin position="8"/>
        <end position="32"/>
    </location>
</feature>
<dbReference type="RefSeq" id="WP_304419728.1">
    <property type="nucleotide sequence ID" value="NZ_JANCMU010000001.1"/>
</dbReference>
<dbReference type="Proteomes" id="UP001152599">
    <property type="component" value="Unassembled WGS sequence"/>
</dbReference>
<reference evidence="2" key="1">
    <citation type="submission" date="2022-07" db="EMBL/GenBank/DDBJ databases">
        <title>Description and genome-wide analysis of Profundicola chukchiensis gen. nov., sp. nov., marine bacteria isolated from bottom sediments of the Chukchi Sea.</title>
        <authorList>
            <person name="Romanenko L."/>
            <person name="Otstavnykh N."/>
            <person name="Kurilenko V."/>
            <person name="Eremeev V."/>
            <person name="Velansky P."/>
            <person name="Mikhailov V."/>
            <person name="Isaeva M."/>
        </authorList>
    </citation>
    <scope>NUCLEOTIDE SEQUENCE</scope>
    <source>
        <strain evidence="2">KMM 9713</strain>
    </source>
</reference>
<evidence type="ECO:0000256" key="1">
    <source>
        <dbReference type="SAM" id="MobiDB-lite"/>
    </source>
</evidence>
<gene>
    <name evidence="2" type="ORF">NMK71_00990</name>
</gene>
<accession>A0A9X4MUB7</accession>
<dbReference type="AlphaFoldDB" id="A0A9X4MUB7"/>
<comment type="caution">
    <text evidence="2">The sequence shown here is derived from an EMBL/GenBank/DDBJ whole genome shotgun (WGS) entry which is preliminary data.</text>
</comment>
<proteinExistence type="predicted"/>
<keyword evidence="3" id="KW-1185">Reference proteome</keyword>
<evidence type="ECO:0000313" key="3">
    <source>
        <dbReference type="Proteomes" id="UP001152599"/>
    </source>
</evidence>